<feature type="domain" description="CsbD-like" evidence="3">
    <location>
        <begin position="54"/>
        <end position="106"/>
    </location>
</feature>
<dbReference type="SUPFAM" id="SSF69047">
    <property type="entry name" value="Hypothetical protein YjbJ"/>
    <property type="match status" value="1"/>
</dbReference>
<evidence type="ECO:0000256" key="2">
    <source>
        <dbReference type="SAM" id="MobiDB-lite"/>
    </source>
</evidence>
<evidence type="ECO:0000256" key="1">
    <source>
        <dbReference type="ARBA" id="ARBA00009129"/>
    </source>
</evidence>
<comment type="caution">
    <text evidence="4">The sequence shown here is derived from an EMBL/GenBank/DDBJ whole genome shotgun (WGS) entry which is preliminary data.</text>
</comment>
<organism evidence="4 5">
    <name type="scientific">Tistrella bauzanensis</name>
    <dbReference type="NCBI Taxonomy" id="657419"/>
    <lineage>
        <taxon>Bacteria</taxon>
        <taxon>Pseudomonadati</taxon>
        <taxon>Pseudomonadota</taxon>
        <taxon>Alphaproteobacteria</taxon>
        <taxon>Geminicoccales</taxon>
        <taxon>Geminicoccaceae</taxon>
        <taxon>Tistrella</taxon>
    </lineage>
</organism>
<protein>
    <recommendedName>
        <fullName evidence="3">CsbD-like domain-containing protein</fullName>
    </recommendedName>
</protein>
<reference evidence="5" key="1">
    <citation type="journal article" date="2019" name="Int. J. Syst. Evol. Microbiol.">
        <title>The Global Catalogue of Microorganisms (GCM) 10K type strain sequencing project: providing services to taxonomists for standard genome sequencing and annotation.</title>
        <authorList>
            <consortium name="The Broad Institute Genomics Platform"/>
            <consortium name="The Broad Institute Genome Sequencing Center for Infectious Disease"/>
            <person name="Wu L."/>
            <person name="Ma J."/>
        </authorList>
    </citation>
    <scope>NUCLEOTIDE SEQUENCE [LARGE SCALE GENOMIC DNA]</scope>
    <source>
        <strain evidence="5">CGMCC 1.10188</strain>
    </source>
</reference>
<dbReference type="InterPro" id="IPR008462">
    <property type="entry name" value="CsbD"/>
</dbReference>
<comment type="similarity">
    <text evidence="1">Belongs to the UPF0337 (CsbD) family.</text>
</comment>
<dbReference type="InterPro" id="IPR050423">
    <property type="entry name" value="UPF0337_stress_rsp"/>
</dbReference>
<dbReference type="Pfam" id="PF05532">
    <property type="entry name" value="CsbD"/>
    <property type="match status" value="1"/>
</dbReference>
<evidence type="ECO:0000259" key="3">
    <source>
        <dbReference type="Pfam" id="PF05532"/>
    </source>
</evidence>
<accession>A0ABQ1IHZ8</accession>
<name>A0ABQ1IHZ8_9PROT</name>
<proteinExistence type="inferred from homology"/>
<dbReference type="PANTHER" id="PTHR34977">
    <property type="entry name" value="UPF0337 PROTEIN YJBJ"/>
    <property type="match status" value="1"/>
</dbReference>
<dbReference type="InterPro" id="IPR036629">
    <property type="entry name" value="YjbJ_sf"/>
</dbReference>
<feature type="region of interest" description="Disordered" evidence="2">
    <location>
        <begin position="21"/>
        <end position="47"/>
    </location>
</feature>
<keyword evidence="5" id="KW-1185">Reference proteome</keyword>
<dbReference type="Gene3D" id="1.10.1470.10">
    <property type="entry name" value="YjbJ"/>
    <property type="match status" value="1"/>
</dbReference>
<evidence type="ECO:0000313" key="5">
    <source>
        <dbReference type="Proteomes" id="UP000603352"/>
    </source>
</evidence>
<dbReference type="EMBL" id="BMDZ01000027">
    <property type="protein sequence ID" value="GGB42548.1"/>
    <property type="molecule type" value="Genomic_DNA"/>
</dbReference>
<dbReference type="Proteomes" id="UP000603352">
    <property type="component" value="Unassembled WGS sequence"/>
</dbReference>
<evidence type="ECO:0000313" key="4">
    <source>
        <dbReference type="EMBL" id="GGB42548.1"/>
    </source>
</evidence>
<dbReference type="PANTHER" id="PTHR34977:SF1">
    <property type="entry name" value="UPF0337 PROTEIN YJBJ"/>
    <property type="match status" value="1"/>
</dbReference>
<gene>
    <name evidence="4" type="ORF">GCM10011505_24920</name>
</gene>
<sequence length="110" mass="11693">MASSVTRLRIGSPLPTLWWEAGRAVRPGGSSDAPTGPATKGGPHKLESLIMDKDRIEGGVREAKGKVKEVAGRVTGDRQTEAEGRVEKTAGRVQGEYGKAKDAVRDGLRK</sequence>